<evidence type="ECO:0000313" key="2">
    <source>
        <dbReference type="Proteomes" id="UP001642720"/>
    </source>
</evidence>
<keyword evidence="2" id="KW-1185">Reference proteome</keyword>
<reference evidence="1 2" key="1">
    <citation type="submission" date="2018-01" db="EMBL/GenBank/DDBJ databases">
        <title>Genome characterization of the sugarcane-associated fungus Trichoderma ghanense CCMA-1212 and their application in lignocelulose bioconversion.</title>
        <authorList>
            <person name="Steindorff A.S."/>
            <person name="Mendes T.D."/>
            <person name="Vilela E.S.D."/>
            <person name="Rodrigues D.S."/>
            <person name="Formighieri E.F."/>
            <person name="Melo I.S."/>
            <person name="Favaro L.C.L."/>
        </authorList>
    </citation>
    <scope>NUCLEOTIDE SEQUENCE [LARGE SCALE GENOMIC DNA]</scope>
    <source>
        <strain evidence="1 2">CCMA-1212</strain>
    </source>
</reference>
<dbReference type="Proteomes" id="UP001642720">
    <property type="component" value="Unassembled WGS sequence"/>
</dbReference>
<comment type="caution">
    <text evidence="1">The sequence shown here is derived from an EMBL/GenBank/DDBJ whole genome shotgun (WGS) entry which is preliminary data.</text>
</comment>
<dbReference type="GeneID" id="300572334"/>
<gene>
    <name evidence="1" type="ORF">CCMA1212_000416</name>
</gene>
<dbReference type="RefSeq" id="XP_073562881.1">
    <property type="nucleotide sequence ID" value="XM_073697884.1"/>
</dbReference>
<sequence>MKPQTMILSLLLSRWKHMVTTSSSSAFSQKLMPWLRQKAFVQSAHDVDAVLRAWSSCEGEEEEEEGGLWKRDRWADWCWGPRGMIVLFLKHVHLQNRGAAAIP</sequence>
<evidence type="ECO:0000313" key="1">
    <source>
        <dbReference type="EMBL" id="TFB06680.1"/>
    </source>
</evidence>
<name>A0ABY2HEC6_9HYPO</name>
<organism evidence="1 2">
    <name type="scientific">Trichoderma ghanense</name>
    <dbReference type="NCBI Taxonomy" id="65468"/>
    <lineage>
        <taxon>Eukaryota</taxon>
        <taxon>Fungi</taxon>
        <taxon>Dikarya</taxon>
        <taxon>Ascomycota</taxon>
        <taxon>Pezizomycotina</taxon>
        <taxon>Sordariomycetes</taxon>
        <taxon>Hypocreomycetidae</taxon>
        <taxon>Hypocreales</taxon>
        <taxon>Hypocreaceae</taxon>
        <taxon>Trichoderma</taxon>
    </lineage>
</organism>
<dbReference type="EMBL" id="PPTA01000001">
    <property type="protein sequence ID" value="TFB06680.1"/>
    <property type="molecule type" value="Genomic_DNA"/>
</dbReference>
<accession>A0ABY2HEC6</accession>
<evidence type="ECO:0008006" key="3">
    <source>
        <dbReference type="Google" id="ProtNLM"/>
    </source>
</evidence>
<proteinExistence type="predicted"/>
<protein>
    <recommendedName>
        <fullName evidence="3">Secreted protein</fullName>
    </recommendedName>
</protein>